<feature type="domain" description="Nucleotidyl transferase" evidence="3">
    <location>
        <begin position="2"/>
        <end position="269"/>
    </location>
</feature>
<dbReference type="SUPFAM" id="SSF48208">
    <property type="entry name" value="Six-hairpin glycosidases"/>
    <property type="match status" value="1"/>
</dbReference>
<dbReference type="Pfam" id="PF07221">
    <property type="entry name" value="GlcNAc_2-epim"/>
    <property type="match status" value="1"/>
</dbReference>
<dbReference type="SUPFAM" id="SSF53448">
    <property type="entry name" value="Nucleotide-diphospho-sugar transferases"/>
    <property type="match status" value="1"/>
</dbReference>
<dbReference type="InterPro" id="IPR029044">
    <property type="entry name" value="Nucleotide-diphossugar_trans"/>
</dbReference>
<dbReference type="GO" id="GO:0005975">
    <property type="term" value="P:carbohydrate metabolic process"/>
    <property type="evidence" value="ECO:0007669"/>
    <property type="project" value="InterPro"/>
</dbReference>
<sequence>MSRDDKPKQFHALAGDASLLRQTLARMPQGIVDDVAFGAPCVIGSAALAPLLEAELAGTGDFRLVLEPAIRDTAAAIAAITALHEAGPGDDLLLVVPSDALIEDHAAFRTAVARAARTAAATDAIMLLGIAPTRPETQYGYIETGEPLGEGHAVRRFREKPDADTARHYIHQGGFLWNAGMFLFRPGRMAEAFRKHQPQIWDCASQAVRAARIDGCRLWLDAPSFSAAEKLSVDYAIMEKADNIGVVRAGFDWDDLGSWAQLHDHAPKDDKGNALDGDIIAVDSAGNHIRARDAIVAVAGVDDLVVVAEDNKVLVTRRDRTHLVKDVTALFKERFVGSVAHDRSEAAIRRWLFDACLPFWAGPGIDDVHGGVHEGLGLDGAPGTYASKRMRVLPRQIYSFVHAGALGWNNAPGGLLETLFETLVSTAWDTTDGGWIHRFNPDGTVQDGRRDTYDQAFVLLALAWLHKAGGFDDARAWADRTLDFMDARLADRRHGGFVEDTSGSAPRRANPHMHMLEAMLAWYDATGETGFLDRAEAMVELFDARFFDAAAGTVREFFADDWTPLSDDPAHTAVEPGHHYEWAWLLLRFADRRSRPGLEDKARVLFATARAFGHHPATGAVADTMRPDGAGQSATARCWPQTEALKAAIALEKRGVSGATALRRQMIDVLFDHYLAQPVSGGWVDAIDPNGKPIAADMPASTLYHVVCALAEHLQAD</sequence>
<proteinExistence type="inferred from homology"/>
<gene>
    <name evidence="5" type="ORF">DEM25_001185</name>
</gene>
<reference evidence="5 6" key="1">
    <citation type="journal article" date="2018" name="Int. J. Syst. Bacteriol.">
        <title>Oceaniradius stylonemae gen. nov., sp. nov., isolated from a red alga, Stylonema cornu-cervi.</title>
        <authorList>
            <person name="Jeong S."/>
        </authorList>
    </citation>
    <scope>NUCLEOTIDE SEQUENCE [LARGE SCALE GENOMIC DNA]</scope>
    <source>
        <strain evidence="5 6">StC1</strain>
    </source>
</reference>
<name>A0A3A8AHV8_9HYPH</name>
<dbReference type="Gene3D" id="1.50.10.10">
    <property type="match status" value="1"/>
</dbReference>
<dbReference type="OrthoDB" id="9806359at2"/>
<accession>A0A3A8AHV8</accession>
<dbReference type="InterPro" id="IPR010819">
    <property type="entry name" value="AGE/CE"/>
</dbReference>
<dbReference type="InterPro" id="IPR051161">
    <property type="entry name" value="Mannose-6P_isomerase_type2"/>
</dbReference>
<dbReference type="InterPro" id="IPR012341">
    <property type="entry name" value="6hp_glycosidase-like_sf"/>
</dbReference>
<evidence type="ECO:0000256" key="2">
    <source>
        <dbReference type="ARBA" id="ARBA00023235"/>
    </source>
</evidence>
<dbReference type="InterPro" id="IPR005835">
    <property type="entry name" value="NTP_transferase_dom"/>
</dbReference>
<dbReference type="GO" id="GO:0009298">
    <property type="term" value="P:GDP-mannose biosynthetic process"/>
    <property type="evidence" value="ECO:0007669"/>
    <property type="project" value="TreeGrafter"/>
</dbReference>
<organism evidence="5 6">
    <name type="scientific">Oceaniradius stylonematis</name>
    <dbReference type="NCBI Taxonomy" id="2184161"/>
    <lineage>
        <taxon>Bacteria</taxon>
        <taxon>Pseudomonadati</taxon>
        <taxon>Pseudomonadota</taxon>
        <taxon>Alphaproteobacteria</taxon>
        <taxon>Hyphomicrobiales</taxon>
        <taxon>Ahrensiaceae</taxon>
        <taxon>Oceaniradius</taxon>
    </lineage>
</organism>
<evidence type="ECO:0000256" key="1">
    <source>
        <dbReference type="ARBA" id="ARBA00008558"/>
    </source>
</evidence>
<dbReference type="Gene3D" id="3.90.550.10">
    <property type="entry name" value="Spore Coat Polysaccharide Biosynthesis Protein SpsA, Chain A"/>
    <property type="match status" value="1"/>
</dbReference>
<evidence type="ECO:0000259" key="4">
    <source>
        <dbReference type="Pfam" id="PF22640"/>
    </source>
</evidence>
<evidence type="ECO:0000313" key="6">
    <source>
        <dbReference type="Proteomes" id="UP000246132"/>
    </source>
</evidence>
<feature type="domain" description="MannoseP isomerase/GMP-like beta-helix" evidence="4">
    <location>
        <begin position="277"/>
        <end position="327"/>
    </location>
</feature>
<dbReference type="EMBL" id="QFWV02000001">
    <property type="protein sequence ID" value="RKF08679.1"/>
    <property type="molecule type" value="Genomic_DNA"/>
</dbReference>
<comment type="caution">
    <text evidence="5">The sequence shown here is derived from an EMBL/GenBank/DDBJ whole genome shotgun (WGS) entry which is preliminary data.</text>
</comment>
<dbReference type="InterPro" id="IPR008928">
    <property type="entry name" value="6-hairpin_glycosidase_sf"/>
</dbReference>
<dbReference type="PANTHER" id="PTHR46390">
    <property type="entry name" value="MANNOSE-1-PHOSPHATE GUANYLYLTRANSFERASE"/>
    <property type="match status" value="1"/>
</dbReference>
<comment type="similarity">
    <text evidence="1">Belongs to the N-acylglucosamine 2-epimerase family.</text>
</comment>
<dbReference type="Proteomes" id="UP000246132">
    <property type="component" value="Unassembled WGS sequence"/>
</dbReference>
<dbReference type="SUPFAM" id="SSF159283">
    <property type="entry name" value="Guanosine diphospho-D-mannose pyrophosphorylase/mannose-6-phosphate isomerase linker domain"/>
    <property type="match status" value="1"/>
</dbReference>
<dbReference type="InterPro" id="IPR054566">
    <property type="entry name" value="ManC/GMP-like_b-helix"/>
</dbReference>
<dbReference type="Pfam" id="PF00483">
    <property type="entry name" value="NTP_transferase"/>
    <property type="match status" value="1"/>
</dbReference>
<dbReference type="PANTHER" id="PTHR46390:SF1">
    <property type="entry name" value="MANNOSE-1-PHOSPHATE GUANYLYLTRANSFERASE"/>
    <property type="match status" value="1"/>
</dbReference>
<dbReference type="GO" id="GO:0004475">
    <property type="term" value="F:mannose-1-phosphate guanylyltransferase (GTP) activity"/>
    <property type="evidence" value="ECO:0007669"/>
    <property type="project" value="TreeGrafter"/>
</dbReference>
<keyword evidence="2 5" id="KW-0413">Isomerase</keyword>
<dbReference type="GO" id="GO:0016853">
    <property type="term" value="F:isomerase activity"/>
    <property type="evidence" value="ECO:0007669"/>
    <property type="project" value="UniProtKB-KW"/>
</dbReference>
<evidence type="ECO:0000313" key="5">
    <source>
        <dbReference type="EMBL" id="RKF08679.1"/>
    </source>
</evidence>
<evidence type="ECO:0000259" key="3">
    <source>
        <dbReference type="Pfam" id="PF00483"/>
    </source>
</evidence>
<keyword evidence="6" id="KW-1185">Reference proteome</keyword>
<dbReference type="Pfam" id="PF22640">
    <property type="entry name" value="ManC_GMP_beta-helix"/>
    <property type="match status" value="1"/>
</dbReference>
<protein>
    <submittedName>
        <fullName evidence="5">Phosphoheptose isomerase</fullName>
    </submittedName>
</protein>
<dbReference type="AlphaFoldDB" id="A0A3A8AHV8"/>